<feature type="chain" id="PRO_5023012401" description="Acid protease" evidence="1">
    <location>
        <begin position="22"/>
        <end position="282"/>
    </location>
</feature>
<evidence type="ECO:0000313" key="3">
    <source>
        <dbReference type="Proteomes" id="UP000305948"/>
    </source>
</evidence>
<name>A0A5C3N052_9AGAM</name>
<dbReference type="AlphaFoldDB" id="A0A5C3N052"/>
<dbReference type="OrthoDB" id="4584900at2759"/>
<proteinExistence type="predicted"/>
<organism evidence="2 3">
    <name type="scientific">Heliocybe sulcata</name>
    <dbReference type="NCBI Taxonomy" id="5364"/>
    <lineage>
        <taxon>Eukaryota</taxon>
        <taxon>Fungi</taxon>
        <taxon>Dikarya</taxon>
        <taxon>Basidiomycota</taxon>
        <taxon>Agaricomycotina</taxon>
        <taxon>Agaricomycetes</taxon>
        <taxon>Gloeophyllales</taxon>
        <taxon>Gloeophyllaceae</taxon>
        <taxon>Heliocybe</taxon>
    </lineage>
</organism>
<feature type="signal peptide" evidence="1">
    <location>
        <begin position="1"/>
        <end position="21"/>
    </location>
</feature>
<protein>
    <recommendedName>
        <fullName evidence="4">Acid protease</fullName>
    </recommendedName>
</protein>
<dbReference type="STRING" id="5364.A0A5C3N052"/>
<evidence type="ECO:0008006" key="4">
    <source>
        <dbReference type="Google" id="ProtNLM"/>
    </source>
</evidence>
<reference evidence="2 3" key="1">
    <citation type="journal article" date="2019" name="Nat. Ecol. Evol.">
        <title>Megaphylogeny resolves global patterns of mushroom evolution.</title>
        <authorList>
            <person name="Varga T."/>
            <person name="Krizsan K."/>
            <person name="Foldi C."/>
            <person name="Dima B."/>
            <person name="Sanchez-Garcia M."/>
            <person name="Sanchez-Ramirez S."/>
            <person name="Szollosi G.J."/>
            <person name="Szarkandi J.G."/>
            <person name="Papp V."/>
            <person name="Albert L."/>
            <person name="Andreopoulos W."/>
            <person name="Angelini C."/>
            <person name="Antonin V."/>
            <person name="Barry K.W."/>
            <person name="Bougher N.L."/>
            <person name="Buchanan P."/>
            <person name="Buyck B."/>
            <person name="Bense V."/>
            <person name="Catcheside P."/>
            <person name="Chovatia M."/>
            <person name="Cooper J."/>
            <person name="Damon W."/>
            <person name="Desjardin D."/>
            <person name="Finy P."/>
            <person name="Geml J."/>
            <person name="Haridas S."/>
            <person name="Hughes K."/>
            <person name="Justo A."/>
            <person name="Karasinski D."/>
            <person name="Kautmanova I."/>
            <person name="Kiss B."/>
            <person name="Kocsube S."/>
            <person name="Kotiranta H."/>
            <person name="LaButti K.M."/>
            <person name="Lechner B.E."/>
            <person name="Liimatainen K."/>
            <person name="Lipzen A."/>
            <person name="Lukacs Z."/>
            <person name="Mihaltcheva S."/>
            <person name="Morgado L.N."/>
            <person name="Niskanen T."/>
            <person name="Noordeloos M.E."/>
            <person name="Ohm R.A."/>
            <person name="Ortiz-Santana B."/>
            <person name="Ovrebo C."/>
            <person name="Racz N."/>
            <person name="Riley R."/>
            <person name="Savchenko A."/>
            <person name="Shiryaev A."/>
            <person name="Soop K."/>
            <person name="Spirin V."/>
            <person name="Szebenyi C."/>
            <person name="Tomsovsky M."/>
            <person name="Tulloss R.E."/>
            <person name="Uehling J."/>
            <person name="Grigoriev I.V."/>
            <person name="Vagvolgyi C."/>
            <person name="Papp T."/>
            <person name="Martin F.M."/>
            <person name="Miettinen O."/>
            <person name="Hibbett D.S."/>
            <person name="Nagy L.G."/>
        </authorList>
    </citation>
    <scope>NUCLEOTIDE SEQUENCE [LARGE SCALE GENOMIC DNA]</scope>
    <source>
        <strain evidence="2 3">OMC1185</strain>
    </source>
</reference>
<keyword evidence="1" id="KW-0732">Signal</keyword>
<keyword evidence="3" id="KW-1185">Reference proteome</keyword>
<accession>A0A5C3N052</accession>
<sequence>MFYSKAILAIFLTAAATLVQGAPGDPAKTLAARDYASINPTGLRLRSLDGVASSFGKRLTNAQRLARGLPLRKPTRVKARQAAPSSCPTTSHTGIIRVVAVDGGLQGYVAATPNSFGEYQPTLDASAALRVSFGTSSCASSAGYTRLDITAENGISNFPMLGFMTGFANTDNNLGSGSYNYAYLGGVTSTPPGSPAVVQPSSYSAVAGVPDATESAVWAWDRSSNALTVQWVNTDGSTPATYLAYVPSANSFAVTGDLGAFTSNFGGADSATFTFVPDAVVY</sequence>
<gene>
    <name evidence="2" type="ORF">OE88DRAFT_1659942</name>
</gene>
<evidence type="ECO:0000313" key="2">
    <source>
        <dbReference type="EMBL" id="TFK50840.1"/>
    </source>
</evidence>
<dbReference type="EMBL" id="ML213512">
    <property type="protein sequence ID" value="TFK50840.1"/>
    <property type="molecule type" value="Genomic_DNA"/>
</dbReference>
<dbReference type="Proteomes" id="UP000305948">
    <property type="component" value="Unassembled WGS sequence"/>
</dbReference>
<evidence type="ECO:0000256" key="1">
    <source>
        <dbReference type="SAM" id="SignalP"/>
    </source>
</evidence>